<dbReference type="Pfam" id="PF12816">
    <property type="entry name" value="TPR_Vps8"/>
    <property type="match status" value="1"/>
</dbReference>
<protein>
    <recommendedName>
        <fullName evidence="4">RING-type domain-containing protein</fullName>
    </recommendedName>
</protein>
<dbReference type="InterPro" id="IPR045111">
    <property type="entry name" value="Vps41/Vps8"/>
</dbReference>
<dbReference type="PANTHER" id="PTHR12616:SF8">
    <property type="entry name" value="VACUOLAR PROTEIN SORTING-ASSOCIATED PROTEIN 8 HOMOLOG"/>
    <property type="match status" value="1"/>
</dbReference>
<dbReference type="GeneID" id="42007079"/>
<feature type="region of interest" description="Disordered" evidence="3">
    <location>
        <begin position="269"/>
        <end position="325"/>
    </location>
</feature>
<feature type="compositionally biased region" description="Low complexity" evidence="3">
    <location>
        <begin position="89"/>
        <end position="108"/>
    </location>
</feature>
<keyword evidence="2" id="KW-0863">Zinc-finger</keyword>
<dbReference type="STRING" id="1806994.A0A507BZC5"/>
<feature type="region of interest" description="Disordered" evidence="3">
    <location>
        <begin position="1390"/>
        <end position="1417"/>
    </location>
</feature>
<dbReference type="GO" id="GO:0005770">
    <property type="term" value="C:late endosome"/>
    <property type="evidence" value="ECO:0007669"/>
    <property type="project" value="TreeGrafter"/>
</dbReference>
<keyword evidence="2" id="KW-0479">Metal-binding</keyword>
<evidence type="ECO:0000259" key="4">
    <source>
        <dbReference type="PROSITE" id="PS50089"/>
    </source>
</evidence>
<feature type="domain" description="RING-type" evidence="4">
    <location>
        <begin position="1595"/>
        <end position="1650"/>
    </location>
</feature>
<dbReference type="PANTHER" id="PTHR12616">
    <property type="entry name" value="VACUOLAR PROTEIN SORTING VPS41"/>
    <property type="match status" value="1"/>
</dbReference>
<gene>
    <name evidence="5" type="ORF">SmJEL517_g05856</name>
</gene>
<dbReference type="Pfam" id="PF23410">
    <property type="entry name" value="Beta-prop_VPS8"/>
    <property type="match status" value="1"/>
</dbReference>
<keyword evidence="2" id="KW-0862">Zinc</keyword>
<dbReference type="InterPro" id="IPR036322">
    <property type="entry name" value="WD40_repeat_dom_sf"/>
</dbReference>
<proteinExistence type="inferred from homology"/>
<dbReference type="Gene3D" id="3.30.40.10">
    <property type="entry name" value="Zinc/RING finger domain, C3HC4 (zinc finger)"/>
    <property type="match status" value="1"/>
</dbReference>
<dbReference type="PROSITE" id="PS50089">
    <property type="entry name" value="ZF_RING_2"/>
    <property type="match status" value="1"/>
</dbReference>
<evidence type="ECO:0000256" key="1">
    <source>
        <dbReference type="ARBA" id="ARBA00009422"/>
    </source>
</evidence>
<evidence type="ECO:0000256" key="3">
    <source>
        <dbReference type="SAM" id="MobiDB-lite"/>
    </source>
</evidence>
<feature type="compositionally biased region" description="Low complexity" evidence="3">
    <location>
        <begin position="1399"/>
        <end position="1413"/>
    </location>
</feature>
<dbReference type="GO" id="GO:0008270">
    <property type="term" value="F:zinc ion binding"/>
    <property type="evidence" value="ECO:0007669"/>
    <property type="project" value="UniProtKB-KW"/>
</dbReference>
<comment type="caution">
    <text evidence="5">The sequence shown here is derived from an EMBL/GenBank/DDBJ whole genome shotgun (WGS) entry which is preliminary data.</text>
</comment>
<dbReference type="Pfam" id="PF23413">
    <property type="entry name" value="zf_RING_Vps8_fungal"/>
    <property type="match status" value="1"/>
</dbReference>
<dbReference type="RefSeq" id="XP_031022249.1">
    <property type="nucleotide sequence ID" value="XM_031171782.1"/>
</dbReference>
<comment type="similarity">
    <text evidence="1">Belongs to the VPS8 family.</text>
</comment>
<feature type="compositionally biased region" description="Acidic residues" evidence="3">
    <location>
        <begin position="47"/>
        <end position="58"/>
    </location>
</feature>
<dbReference type="GO" id="GO:0030897">
    <property type="term" value="C:HOPS complex"/>
    <property type="evidence" value="ECO:0007669"/>
    <property type="project" value="TreeGrafter"/>
</dbReference>
<dbReference type="InterPro" id="IPR015943">
    <property type="entry name" value="WD40/YVTN_repeat-like_dom_sf"/>
</dbReference>
<dbReference type="OrthoDB" id="289913at2759"/>
<feature type="region of interest" description="Disordered" evidence="3">
    <location>
        <begin position="30"/>
        <end position="116"/>
    </location>
</feature>
<dbReference type="InterPro" id="IPR013083">
    <property type="entry name" value="Znf_RING/FYVE/PHD"/>
</dbReference>
<feature type="compositionally biased region" description="Polar residues" evidence="3">
    <location>
        <begin position="292"/>
        <end position="315"/>
    </location>
</feature>
<dbReference type="InterPro" id="IPR001841">
    <property type="entry name" value="Znf_RING"/>
</dbReference>
<keyword evidence="6" id="KW-1185">Reference proteome</keyword>
<reference evidence="5 6" key="1">
    <citation type="journal article" date="2019" name="Sci. Rep.">
        <title>Comparative genomics of chytrid fungi reveal insights into the obligate biotrophic and pathogenic lifestyle of Synchytrium endobioticum.</title>
        <authorList>
            <person name="van de Vossenberg B.T.L.H."/>
            <person name="Warris S."/>
            <person name="Nguyen H.D.T."/>
            <person name="van Gent-Pelzer M.P.E."/>
            <person name="Joly D.L."/>
            <person name="van de Geest H.C."/>
            <person name="Bonants P.J.M."/>
            <person name="Smith D.S."/>
            <person name="Levesque C.A."/>
            <person name="van der Lee T.A.J."/>
        </authorList>
    </citation>
    <scope>NUCLEOTIDE SEQUENCE [LARGE SCALE GENOMIC DNA]</scope>
    <source>
        <strain evidence="5 6">JEL517</strain>
    </source>
</reference>
<evidence type="ECO:0000313" key="5">
    <source>
        <dbReference type="EMBL" id="TPX30623.1"/>
    </source>
</evidence>
<dbReference type="GO" id="GO:0006623">
    <property type="term" value="P:protein targeting to vacuole"/>
    <property type="evidence" value="ECO:0007669"/>
    <property type="project" value="InterPro"/>
</dbReference>
<evidence type="ECO:0000313" key="6">
    <source>
        <dbReference type="Proteomes" id="UP000319731"/>
    </source>
</evidence>
<dbReference type="Gene3D" id="2.130.10.10">
    <property type="entry name" value="YVTN repeat-like/Quinoprotein amine dehydrogenase"/>
    <property type="match status" value="1"/>
</dbReference>
<name>A0A507BZC5_9FUNG</name>
<organism evidence="5 6">
    <name type="scientific">Synchytrium microbalum</name>
    <dbReference type="NCBI Taxonomy" id="1806994"/>
    <lineage>
        <taxon>Eukaryota</taxon>
        <taxon>Fungi</taxon>
        <taxon>Fungi incertae sedis</taxon>
        <taxon>Chytridiomycota</taxon>
        <taxon>Chytridiomycota incertae sedis</taxon>
        <taxon>Chytridiomycetes</taxon>
        <taxon>Synchytriales</taxon>
        <taxon>Synchytriaceae</taxon>
        <taxon>Synchytrium</taxon>
    </lineage>
</organism>
<feature type="region of interest" description="Disordered" evidence="3">
    <location>
        <begin position="1667"/>
        <end position="1689"/>
    </location>
</feature>
<dbReference type="SUPFAM" id="SSF50978">
    <property type="entry name" value="WD40 repeat-like"/>
    <property type="match status" value="1"/>
</dbReference>
<dbReference type="SUPFAM" id="SSF57850">
    <property type="entry name" value="RING/U-box"/>
    <property type="match status" value="1"/>
</dbReference>
<accession>A0A507BZC5</accession>
<dbReference type="GO" id="GO:0034058">
    <property type="term" value="P:endosomal vesicle fusion"/>
    <property type="evidence" value="ECO:0007669"/>
    <property type="project" value="TreeGrafter"/>
</dbReference>
<evidence type="ECO:0000256" key="2">
    <source>
        <dbReference type="PROSITE-ProRule" id="PRU00175"/>
    </source>
</evidence>
<dbReference type="Proteomes" id="UP000319731">
    <property type="component" value="Unassembled WGS sequence"/>
</dbReference>
<sequence>MSRRTISVISSDSIADRSAEVYMAGIDALSQVSSSPTKQYRFGRQDDTDDDEDEDDDDGRPIIDLDAARPNSARQFGLGMEEANNGNHSRASSRGASGSSLLQLMSSSPTKGKGAFSKRTGYINGVEVRNRDQIPSASTLAMLESRFHSLQISQADLAFAPIDVVFSSADGMRMLEADLLRLIQSSEDTTLKAKADALLASVLQEADMYEAALKAQDMDEPSRQKVLRHFPSTSDILPYSTSRHLSRTPSTDTLASRISTTSTIRQVAPSIASSVKPRVPLRDQISPRPPSVATQSSANYTDSSFPAQSNTSGSGRTPPGPNDVFQWTPFSKISDHVCAESIQATVGIPSVIAVSGWIVIGTSRSALLVYDLAQTLHSVLGDNQSMEYGAVTSLSISSDQSTVAAGYGAGFVVVWDIQRRIVMRVLPPVQRLDGRKDGHMPGASIIHVGFVGGSKAELVSADNQGAAFLHIFSKMVLVNTVTSVRIHGRPDALGRPIVPSTIYAMTAMSSSKHILEQHGLIALSTPYKMAVLTTRPVPQILFKLSWTPEEERTTSASLAAKQAVPCACLAWSPLVASSSQLPGRPVTDALHLAASSGFKLYVMRVTASRTRTLDSRRATETSLILPQFVVLGEWLGPENIVAIQWLNPQLVLLMTNHQDLIVFDIATMQAVERSTVHPRKVVTHDYFSKALAFSELACYSSIRMFKGRIFVLGQEDVSMIQLVKWSDRLNSLARTGNFTEALALGCDFYSGSYRRAAGSLPADDAERRRQVSSQVKDLLTTYVDMSLHSYEPHQEDGSSYKHLATVCFETCIAVNRQDFLLTEIFEKFSDADLEGVYFEMLEDYATRERLTNVSHPAVIKAFIEYYKSKGWLARAEQVIFQLDPSSIDVHGVLKLCKASGLYNALIFVYNRALKDYISPIVEILTILAENEKTAGKRPSTSNTESANGDVGGWAESAREDATYALYVYLAYVLTGKAFPVGILPPKEALKAKTDVYNFLFSLYHAFWPPEGVSVEATLLRLGDPPFPYVRLLFRHDPREFLKFIGQAFEDPSLEGEIPAKDIFGLNRPGGYHVRDEVSRQSVADTLLLIVEDDVLTADKVAVYAFLARNYARYTTFLAFPDDVLKAMVTDLSMYKDDGSRNERQNAVMVLLERWKYSKTSAFLIMFEEAGFWKICEAQYRQDEQYDKVLDCYLNDSVRTAESFMCIRELLSDKSILYSDRMAVRSKVMSSLVQLVQIDAEKTAEIISQFFPDAHSGVISQLAAASSSGHVEYEWMYLRGLLVPQRPSLIRNETMKLPTEIYERYVELLAVRNSESVLPYLIHVTDESEGYPFDLQRMFQACRSHNITEAAVWILERSGDIHGALSILLEGLKESSQEAVYKEIQAAKSAAARQDDNPVGSRSSGHSMRESSVSPERGAIVTEDRRLRMEARRALSKAQDSVEAATELCRRAATRLTRPDREGLWFQLLDVAVQPQQLLLKHDGDEVKHEASVKPPKNDASHKRMLESFKALSRAVMSGMIGQVALQAILRRLVVAQPQVPLGEHRALLEEMLAGHIHERETLVIAGRIAASDVDTLEQQVVSLRVGGIRPSRATCGICKKLLGVSSSSSNVMHQHNPDNILVYKCRHAYHETCMKDVWVMDVDVECVLCRNPAGVLRKKSDFLSRLPSPIASPDRGKGKEKASEEDETAEGMISKEMLVRVEALTRFHSVSRTTPTAELLTVLSPNERVYDLDDETSLFAAAATTAVFSNSQSFIEEDSQHDDRPSLPAILSKTRMRHQLLLSPPHLPAVDTA</sequence>
<dbReference type="EMBL" id="QEAO01000062">
    <property type="protein sequence ID" value="TPX30623.1"/>
    <property type="molecule type" value="Genomic_DNA"/>
</dbReference>
<dbReference type="InterPro" id="IPR025941">
    <property type="entry name" value="Vps8_central_dom"/>
</dbReference>